<dbReference type="PANTHER" id="PTHR30629">
    <property type="entry name" value="PROPHAGE INTEGRASE"/>
    <property type="match status" value="1"/>
</dbReference>
<evidence type="ECO:0000256" key="3">
    <source>
        <dbReference type="ARBA" id="ARBA00023125"/>
    </source>
</evidence>
<evidence type="ECO:0000313" key="5">
    <source>
        <dbReference type="EMBL" id="SUI03979.1"/>
    </source>
</evidence>
<gene>
    <name evidence="5" type="primary">intA_5</name>
    <name evidence="5" type="ORF">NCTC12420_03805</name>
</gene>
<dbReference type="GO" id="GO:0003677">
    <property type="term" value="F:DNA binding"/>
    <property type="evidence" value="ECO:0007669"/>
    <property type="project" value="UniProtKB-KW"/>
</dbReference>
<organism evidence="5 6">
    <name type="scientific">Salmonella enterica subsp. indica</name>
    <dbReference type="NCBI Taxonomy" id="59207"/>
    <lineage>
        <taxon>Bacteria</taxon>
        <taxon>Pseudomonadati</taxon>
        <taxon>Pseudomonadota</taxon>
        <taxon>Gammaproteobacteria</taxon>
        <taxon>Enterobacterales</taxon>
        <taxon>Enterobacteriaceae</taxon>
        <taxon>Salmonella</taxon>
    </lineage>
</organism>
<dbReference type="InterPro" id="IPR011010">
    <property type="entry name" value="DNA_brk_join_enz"/>
</dbReference>
<dbReference type="RefSeq" id="WP_232081536.1">
    <property type="nucleotide sequence ID" value="NZ_DADWZK010000017.1"/>
</dbReference>
<dbReference type="PANTHER" id="PTHR30629:SF6">
    <property type="entry name" value="PROPHAGE INTEGRASE INTA-RELATED"/>
    <property type="match status" value="1"/>
</dbReference>
<feature type="domain" description="Phage integrase central" evidence="4">
    <location>
        <begin position="31"/>
        <end position="124"/>
    </location>
</feature>
<evidence type="ECO:0000313" key="6">
    <source>
        <dbReference type="Proteomes" id="UP000254220"/>
    </source>
</evidence>
<dbReference type="Gene3D" id="1.10.150.130">
    <property type="match status" value="1"/>
</dbReference>
<dbReference type="InterPro" id="IPR050808">
    <property type="entry name" value="Phage_Integrase"/>
</dbReference>
<comment type="similarity">
    <text evidence="1">Belongs to the 'phage' integrase family.</text>
</comment>
<dbReference type="SUPFAM" id="SSF56349">
    <property type="entry name" value="DNA breaking-rejoining enzymes"/>
    <property type="match status" value="1"/>
</dbReference>
<dbReference type="InterPro" id="IPR053876">
    <property type="entry name" value="Phage_int_M"/>
</dbReference>
<dbReference type="Pfam" id="PF22022">
    <property type="entry name" value="Phage_int_M"/>
    <property type="match status" value="1"/>
</dbReference>
<accession>A0A379XTY2</accession>
<dbReference type="InterPro" id="IPR010998">
    <property type="entry name" value="Integrase_recombinase_N"/>
</dbReference>
<protein>
    <submittedName>
        <fullName evidence="5">Integrase family protein</fullName>
    </submittedName>
</protein>
<evidence type="ECO:0000256" key="2">
    <source>
        <dbReference type="ARBA" id="ARBA00022908"/>
    </source>
</evidence>
<dbReference type="EMBL" id="UGYB01000001">
    <property type="protein sequence ID" value="SUI03979.1"/>
    <property type="molecule type" value="Genomic_DNA"/>
</dbReference>
<dbReference type="GO" id="GO:0015074">
    <property type="term" value="P:DNA integration"/>
    <property type="evidence" value="ECO:0007669"/>
    <property type="project" value="UniProtKB-KW"/>
</dbReference>
<dbReference type="Proteomes" id="UP000254220">
    <property type="component" value="Unassembled WGS sequence"/>
</dbReference>
<proteinExistence type="inferred from homology"/>
<evidence type="ECO:0000259" key="4">
    <source>
        <dbReference type="Pfam" id="PF22022"/>
    </source>
</evidence>
<name>A0A379XTY2_SALER</name>
<evidence type="ECO:0000256" key="1">
    <source>
        <dbReference type="ARBA" id="ARBA00008857"/>
    </source>
</evidence>
<keyword evidence="2" id="KW-0229">DNA integration</keyword>
<keyword evidence="3" id="KW-0238">DNA-binding</keyword>
<reference evidence="5 6" key="1">
    <citation type="submission" date="2018-06" db="EMBL/GenBank/DDBJ databases">
        <authorList>
            <consortium name="Pathogen Informatics"/>
            <person name="Doyle S."/>
        </authorList>
    </citation>
    <scope>NUCLEOTIDE SEQUENCE [LARGE SCALE GENOMIC DNA]</scope>
    <source>
        <strain evidence="5 6">NCTC12420</strain>
    </source>
</reference>
<dbReference type="AlphaFoldDB" id="A0A379XTY2"/>
<sequence length="144" mass="15990">MTSWLFLPARCPPQKSRRQNPPLKITTDSLFINVATRWFAVKKSSGISDVHADDIWKSLEKDVFPAIGQTPVTELKAHTLIAALEPVRARGALETLRRLTQRINKIMKFAVNSGLLDANPASTIASFSLNPCARYRRISSCAQA</sequence>